<evidence type="ECO:0000313" key="2">
    <source>
        <dbReference type="EMBL" id="SEI92377.1"/>
    </source>
</evidence>
<reference evidence="2 3" key="1">
    <citation type="submission" date="2016-10" db="EMBL/GenBank/DDBJ databases">
        <authorList>
            <person name="de Groot N.N."/>
        </authorList>
    </citation>
    <scope>NUCLEOTIDE SEQUENCE [LARGE SCALE GENOMIC DNA]</scope>
    <source>
        <strain evidence="2 3">DSM 19938</strain>
    </source>
</reference>
<dbReference type="AlphaFoldDB" id="A0A1H6URM6"/>
<gene>
    <name evidence="2" type="ORF">SAMN04487995_2570</name>
</gene>
<evidence type="ECO:0000313" key="3">
    <source>
        <dbReference type="Proteomes" id="UP000199532"/>
    </source>
</evidence>
<dbReference type="EMBL" id="FNXY01000004">
    <property type="protein sequence ID" value="SEI92377.1"/>
    <property type="molecule type" value="Genomic_DNA"/>
</dbReference>
<protein>
    <recommendedName>
        <fullName evidence="1">DUF7678 domain-containing protein</fullName>
    </recommendedName>
</protein>
<proteinExistence type="predicted"/>
<dbReference type="RefSeq" id="WP_229209592.1">
    <property type="nucleotide sequence ID" value="NZ_FNXY01000004.1"/>
</dbReference>
<sequence>MQKTFRKTVALTEAQIKRLQQLSELDGKDPLIHVRTAIDQYLKKQNFDLLLPNQESISAKFTGRVEDENIARAIWASGVVDRYEFSALILHEPTKLGIDKGRISKLSIWDPIIKENTKNFIDSCIVNYDRGWDIRPSKIAQPYFDAVKSLLNSSFSL</sequence>
<name>A0A1H6URM6_9BACT</name>
<evidence type="ECO:0000259" key="1">
    <source>
        <dbReference type="Pfam" id="PF24726"/>
    </source>
</evidence>
<dbReference type="InterPro" id="IPR056095">
    <property type="entry name" value="DUF7678"/>
</dbReference>
<dbReference type="Proteomes" id="UP000199532">
    <property type="component" value="Unassembled WGS sequence"/>
</dbReference>
<feature type="domain" description="DUF7678" evidence="1">
    <location>
        <begin position="75"/>
        <end position="151"/>
    </location>
</feature>
<accession>A0A1H6URM6</accession>
<keyword evidence="3" id="KW-1185">Reference proteome</keyword>
<organism evidence="2 3">
    <name type="scientific">Dyadobacter koreensis</name>
    <dbReference type="NCBI Taxonomy" id="408657"/>
    <lineage>
        <taxon>Bacteria</taxon>
        <taxon>Pseudomonadati</taxon>
        <taxon>Bacteroidota</taxon>
        <taxon>Cytophagia</taxon>
        <taxon>Cytophagales</taxon>
        <taxon>Spirosomataceae</taxon>
        <taxon>Dyadobacter</taxon>
    </lineage>
</organism>
<dbReference type="Pfam" id="PF24726">
    <property type="entry name" value="DUF7678"/>
    <property type="match status" value="1"/>
</dbReference>